<feature type="region of interest" description="Disordered" evidence="1">
    <location>
        <begin position="1"/>
        <end position="30"/>
    </location>
</feature>
<dbReference type="InterPro" id="IPR052913">
    <property type="entry name" value="Glycopeptide_resist_protein"/>
</dbReference>
<feature type="transmembrane region" description="Helical" evidence="2">
    <location>
        <begin position="53"/>
        <end position="75"/>
    </location>
</feature>
<keyword evidence="5" id="KW-1185">Reference proteome</keyword>
<evidence type="ECO:0000313" key="5">
    <source>
        <dbReference type="Proteomes" id="UP000293036"/>
    </source>
</evidence>
<accession>A0A4Q9V218</accession>
<keyword evidence="2" id="KW-0472">Membrane</keyword>
<dbReference type="Proteomes" id="UP000293036">
    <property type="component" value="Unassembled WGS sequence"/>
</dbReference>
<keyword evidence="2" id="KW-0812">Transmembrane</keyword>
<evidence type="ECO:0000256" key="1">
    <source>
        <dbReference type="SAM" id="MobiDB-lite"/>
    </source>
</evidence>
<dbReference type="EMBL" id="SJDT01000001">
    <property type="protein sequence ID" value="TBW23656.1"/>
    <property type="molecule type" value="Genomic_DNA"/>
</dbReference>
<evidence type="ECO:0000259" key="3">
    <source>
        <dbReference type="Pfam" id="PF12229"/>
    </source>
</evidence>
<dbReference type="AlphaFoldDB" id="A0A4Q9V218"/>
<dbReference type="InterPro" id="IPR022029">
    <property type="entry name" value="YoaR-like_PG-bd"/>
</dbReference>
<dbReference type="PANTHER" id="PTHR35788:SF1">
    <property type="entry name" value="EXPORTED PROTEIN"/>
    <property type="match status" value="1"/>
</dbReference>
<feature type="domain" description="YoaR-like putative peptidoglycan binding" evidence="3">
    <location>
        <begin position="293"/>
        <end position="355"/>
    </location>
</feature>
<keyword evidence="2" id="KW-1133">Transmembrane helix</keyword>
<comment type="caution">
    <text evidence="4">The sequence shown here is derived from an EMBL/GenBank/DDBJ whole genome shotgun (WGS) entry which is preliminary data.</text>
</comment>
<reference evidence="4 5" key="1">
    <citation type="submission" date="2019-02" db="EMBL/GenBank/DDBJ databases">
        <title>Arcanobacterium bovis sp. nov., isolated from the milk of a cow with mastitis.</title>
        <authorList>
            <person name="Sammra O."/>
            <person name="Foster G."/>
            <person name="Hassan A."/>
            <person name="Alssahen M."/>
            <person name="Laemmler C."/>
            <person name="Borowiak M."/>
            <person name="Malorny B."/>
            <person name="Abdulmawjood A."/>
        </authorList>
    </citation>
    <scope>NUCLEOTIDE SEQUENCE [LARGE SCALE GENOMIC DNA]</scope>
    <source>
        <strain evidence="4 5">C605018/01/1</strain>
    </source>
</reference>
<dbReference type="InterPro" id="IPR007391">
    <property type="entry name" value="Vancomycin_resist_VanW"/>
</dbReference>
<evidence type="ECO:0000313" key="4">
    <source>
        <dbReference type="EMBL" id="TBW23656.1"/>
    </source>
</evidence>
<protein>
    <recommendedName>
        <fullName evidence="3">YoaR-like putative peptidoglycan binding domain-containing protein</fullName>
    </recommendedName>
</protein>
<gene>
    <name evidence="4" type="ORF">EZJ44_00485</name>
</gene>
<dbReference type="OrthoDB" id="9813301at2"/>
<dbReference type="Pfam" id="PF12229">
    <property type="entry name" value="PG_binding_4"/>
    <property type="match status" value="1"/>
</dbReference>
<name>A0A4Q9V218_9ACTO</name>
<dbReference type="RefSeq" id="WP_131279051.1">
    <property type="nucleotide sequence ID" value="NZ_JBHSLR010000009.1"/>
</dbReference>
<proteinExistence type="predicted"/>
<dbReference type="PANTHER" id="PTHR35788">
    <property type="entry name" value="EXPORTED PROTEIN-RELATED"/>
    <property type="match status" value="1"/>
</dbReference>
<dbReference type="Pfam" id="PF04294">
    <property type="entry name" value="VanW"/>
    <property type="match status" value="1"/>
</dbReference>
<feature type="compositionally biased region" description="Polar residues" evidence="1">
    <location>
        <begin position="7"/>
        <end position="24"/>
    </location>
</feature>
<sequence length="604" mass="65775">MSEEQNPRISAQSAESSAVPQASGSKEYWNWDEERAKENQAHKARMARSRKRWIIGLSSTVVVLMLAYVALAFYLGARIPSNTEVSGVPVGGLTKDEAKTKLESELQTRTQMPRTVTVQDSPKTVSLNPADFSLRVDADASLNRLVGFSLNPARMIAHFTGGQQSTAIAQVDNQKLASVLDGAIAQLKVDPVEPTIKFDSSKASIVTTPAKNGVAIEREKAASYLVEHWFAADDKVTLPSKSVSPQVTNEALADFVKNQVDPVISKPISVLIREKVVDLEPRDLGGFLVFDAKAGKLAVSINKAPLKEFLRTKSGGILKDPVDARIEIVNHTTPTVIPSQPGEVVDLDKLSQDLLSIGTRSDRTVTPQIVHGEPEFTTEQAQKLGVKEVVSEMSTPITSDPVRTTNLRVGSQKISNRVIKPGEDFNLEQLLGEITTAQGFVSSGVLVDGFGSEAVGGGLSQLSTNTFNVGYRAGMVDVEHRPHTQYYSRYPAGLESTLWSGQINMIWKNNTPYGAVVDSYVADGRLVTRLWSSKHWDVQVWSGPRQNLVPATTEVNKKKDCTPYGPGNPGFTITVGRKVSLNGQIHEDSTLTWRYNPQNGATCQ</sequence>
<evidence type="ECO:0000256" key="2">
    <source>
        <dbReference type="SAM" id="Phobius"/>
    </source>
</evidence>
<organism evidence="4 5">
    <name type="scientific">Arcanobacterium bovis</name>
    <dbReference type="NCBI Taxonomy" id="2529275"/>
    <lineage>
        <taxon>Bacteria</taxon>
        <taxon>Bacillati</taxon>
        <taxon>Actinomycetota</taxon>
        <taxon>Actinomycetes</taxon>
        <taxon>Actinomycetales</taxon>
        <taxon>Actinomycetaceae</taxon>
        <taxon>Arcanobacterium</taxon>
    </lineage>
</organism>